<dbReference type="EMBL" id="LGAA01000018">
    <property type="protein sequence ID" value="KPD02795.1"/>
    <property type="molecule type" value="Genomic_DNA"/>
</dbReference>
<keyword evidence="3" id="KW-1185">Reference proteome</keyword>
<name>A0A0N0Z7T2_9GAMM</name>
<dbReference type="Pfam" id="PF03583">
    <property type="entry name" value="LIP"/>
    <property type="match status" value="1"/>
</dbReference>
<evidence type="ECO:0000313" key="2">
    <source>
        <dbReference type="EMBL" id="KPD02795.1"/>
    </source>
</evidence>
<dbReference type="Gene3D" id="3.40.50.1820">
    <property type="entry name" value="alpha/beta hydrolase"/>
    <property type="match status" value="1"/>
</dbReference>
<gene>
    <name evidence="2" type="ORF">M992_1952</name>
</gene>
<proteinExistence type="predicted"/>
<reference evidence="2 3" key="1">
    <citation type="submission" date="2015-07" db="EMBL/GenBank/DDBJ databases">
        <title>ATOL: Assembling a taxonomically balanced genome-scale reconstruction of the evolutionary history of the Enterobacteriaceae.</title>
        <authorList>
            <person name="Plunkett G.III."/>
            <person name="Neeno-Eckwall E.C."/>
            <person name="Glasner J.D."/>
            <person name="Perna N.T."/>
        </authorList>
    </citation>
    <scope>NUCLEOTIDE SEQUENCE [LARGE SCALE GENOMIC DNA]</scope>
    <source>
        <strain evidence="2 3">ATCC 35017</strain>
    </source>
</reference>
<dbReference type="SUPFAM" id="SSF53474">
    <property type="entry name" value="alpha/beta-Hydrolases"/>
    <property type="match status" value="1"/>
</dbReference>
<keyword evidence="2" id="KW-0378">Hydrolase</keyword>
<feature type="chain" id="PRO_5005864453" evidence="1">
    <location>
        <begin position="22"/>
        <end position="407"/>
    </location>
</feature>
<sequence length="407" mass="43865">MNRLYLALLISSCLISLNANAAPITSEATVMPNSSLDKTTMLTNTKMVEKMAGKMVESSPLATPLGLSEAAEQYHILYTSISGIDGKSLREDSGAVFLPKGPMPQNGWPVVVWTHGTIGVASKCAPSLNPRSARDTQYLNTWLSMGFAIVAPDYPGLGSAGLHHYLDARAEAWSVLDSVKAAREKFPLANQLILVGQSQGAHAAFAAAGYQAEYAPELNIVASVLTGTPYFKPGISAERLFSIDNQVTGGDPKLPYVMYSYLSAADQDNSLQPNDYFQDAAIDTLAQANKLCIGELTELVMKKQMNAGNSLKPDIERVLTQQLPNFSYNTIKINHPVFIGIGLADINVPTLMQQLFAKDVIAAGTPATVVEYPQMSHGETVNVSLRDSIPFVLQVINSPNIRTESTK</sequence>
<keyword evidence="1" id="KW-0732">Signal</keyword>
<organism evidence="2 3">
    <name type="scientific">Moellerella wisconsensis ATCC 35017</name>
    <dbReference type="NCBI Taxonomy" id="1354267"/>
    <lineage>
        <taxon>Bacteria</taxon>
        <taxon>Pseudomonadati</taxon>
        <taxon>Pseudomonadota</taxon>
        <taxon>Gammaproteobacteria</taxon>
        <taxon>Enterobacterales</taxon>
        <taxon>Morganellaceae</taxon>
        <taxon>Moellerella</taxon>
    </lineage>
</organism>
<dbReference type="PANTHER" id="PTHR34853:SF1">
    <property type="entry name" value="LIPASE 5"/>
    <property type="match status" value="1"/>
</dbReference>
<dbReference type="GO" id="GO:0004806">
    <property type="term" value="F:triacylglycerol lipase activity"/>
    <property type="evidence" value="ECO:0007669"/>
    <property type="project" value="UniProtKB-EC"/>
</dbReference>
<dbReference type="Proteomes" id="UP000053226">
    <property type="component" value="Unassembled WGS sequence"/>
</dbReference>
<dbReference type="EC" id="3.1.1.3" evidence="2"/>
<feature type="signal peptide" evidence="1">
    <location>
        <begin position="1"/>
        <end position="21"/>
    </location>
</feature>
<protein>
    <submittedName>
        <fullName evidence="2">Putative exported lipase</fullName>
        <ecNumber evidence="2">3.1.1.3</ecNumber>
    </submittedName>
</protein>
<dbReference type="InterPro" id="IPR005152">
    <property type="entry name" value="Lipase_secreted"/>
</dbReference>
<dbReference type="PANTHER" id="PTHR34853">
    <property type="match status" value="1"/>
</dbReference>
<dbReference type="AlphaFoldDB" id="A0A0N0Z7T2"/>
<dbReference type="PIRSF" id="PIRSF029171">
    <property type="entry name" value="Esterase_LipA"/>
    <property type="match status" value="1"/>
</dbReference>
<dbReference type="InterPro" id="IPR029058">
    <property type="entry name" value="AB_hydrolase_fold"/>
</dbReference>
<comment type="caution">
    <text evidence="2">The sequence shown here is derived from an EMBL/GenBank/DDBJ whole genome shotgun (WGS) entry which is preliminary data.</text>
</comment>
<evidence type="ECO:0000313" key="3">
    <source>
        <dbReference type="Proteomes" id="UP000053226"/>
    </source>
</evidence>
<evidence type="ECO:0000256" key="1">
    <source>
        <dbReference type="SAM" id="SignalP"/>
    </source>
</evidence>
<dbReference type="GO" id="GO:0016042">
    <property type="term" value="P:lipid catabolic process"/>
    <property type="evidence" value="ECO:0007669"/>
    <property type="project" value="InterPro"/>
</dbReference>
<accession>A0A0N0Z7T2</accession>